<dbReference type="PROSITE" id="PS50850">
    <property type="entry name" value="MFS"/>
    <property type="match status" value="1"/>
</dbReference>
<keyword evidence="4" id="KW-1133">Transmembrane helix</keyword>
<feature type="transmembrane region" description="Helical" evidence="4">
    <location>
        <begin position="185"/>
        <end position="206"/>
    </location>
</feature>
<accession>A0A5C2RUD0</accession>
<keyword evidence="4" id="KW-0472">Membrane</keyword>
<gene>
    <name evidence="6" type="ORF">L227DRAFT_555639</name>
</gene>
<sequence length="448" mass="48240">MSKGFQFQFSPSPSSAPSTIIGDTPKARESNDSFFDLEKENASRGYNGEDDFPEGGLKAWLVVFGVTCGVCATFGFVNTWGIFQAYYETFTLRDQTPSTIAWIGSVQYSLVFMPGLVFGRLFDMGYLRLPVAAASALLILCTFLTAQCTEFWHFLLCQGFGIGLASGTVFTAAVGTIPHWFSKKLGLALGCMTIGSSIGGTIFPIILRNLIEHQSFEWTLRIMGFILLAFLIVLNLTIARRLPPKKDLGSFVDWASFKKPAYSIYTLSLFIGFLGLYTCLTYLSLSGLLNGVDPDLSFYLLSIANASSVVGRLGGGILADRVGPLNIMIPGTFIAAIMTYAWPFATTKGPLVIIAVFYGIFSGVFVALMGQPAVRMGDVADVGRRVGMSLTIMSLGALAGPPISGAILDHAANDFKPVGYYAGSTMMASVILMAIARHLVLKKPFGNA</sequence>
<dbReference type="InterPro" id="IPR050327">
    <property type="entry name" value="Proton-linked_MCT"/>
</dbReference>
<feature type="transmembrane region" description="Helical" evidence="4">
    <location>
        <begin position="99"/>
        <end position="119"/>
    </location>
</feature>
<dbReference type="PANTHER" id="PTHR11360:SF234">
    <property type="entry name" value="MFS-TYPE TRANSPORTER DBAD-RELATED"/>
    <property type="match status" value="1"/>
</dbReference>
<feature type="transmembrane region" description="Helical" evidence="4">
    <location>
        <begin position="327"/>
        <end position="345"/>
    </location>
</feature>
<evidence type="ECO:0000313" key="6">
    <source>
        <dbReference type="EMBL" id="RPD54964.1"/>
    </source>
</evidence>
<protein>
    <submittedName>
        <fullName evidence="6">MFS general substrate transporter</fullName>
    </submittedName>
</protein>
<dbReference type="STRING" id="1328759.A0A5C2RUD0"/>
<dbReference type="GO" id="GO:0016020">
    <property type="term" value="C:membrane"/>
    <property type="evidence" value="ECO:0007669"/>
    <property type="project" value="UniProtKB-SubCell"/>
</dbReference>
<evidence type="ECO:0000256" key="1">
    <source>
        <dbReference type="ARBA" id="ARBA00004141"/>
    </source>
</evidence>
<feature type="compositionally biased region" description="Low complexity" evidence="3">
    <location>
        <begin position="1"/>
        <end position="18"/>
    </location>
</feature>
<keyword evidence="4" id="KW-0812">Transmembrane</keyword>
<dbReference type="AlphaFoldDB" id="A0A5C2RUD0"/>
<comment type="similarity">
    <text evidence="2">Belongs to the major facilitator superfamily. Monocarboxylate porter (TC 2.A.1.13) family.</text>
</comment>
<feature type="transmembrane region" description="Helical" evidence="4">
    <location>
        <begin position="126"/>
        <end position="145"/>
    </location>
</feature>
<feature type="transmembrane region" description="Helical" evidence="4">
    <location>
        <begin position="386"/>
        <end position="408"/>
    </location>
</feature>
<proteinExistence type="inferred from homology"/>
<reference evidence="6" key="1">
    <citation type="journal article" date="2018" name="Genome Biol. Evol.">
        <title>Genomics and development of Lentinus tigrinus, a white-rot wood-decaying mushroom with dimorphic fruiting bodies.</title>
        <authorList>
            <person name="Wu B."/>
            <person name="Xu Z."/>
            <person name="Knudson A."/>
            <person name="Carlson A."/>
            <person name="Chen N."/>
            <person name="Kovaka S."/>
            <person name="LaButti K."/>
            <person name="Lipzen A."/>
            <person name="Pennachio C."/>
            <person name="Riley R."/>
            <person name="Schakwitz W."/>
            <person name="Umezawa K."/>
            <person name="Ohm R.A."/>
            <person name="Grigoriev I.V."/>
            <person name="Nagy L.G."/>
            <person name="Gibbons J."/>
            <person name="Hibbett D."/>
        </authorList>
    </citation>
    <scope>NUCLEOTIDE SEQUENCE [LARGE SCALE GENOMIC DNA]</scope>
    <source>
        <strain evidence="6">ALCF2SS1-6</strain>
    </source>
</reference>
<organism evidence="6 7">
    <name type="scientific">Lentinus tigrinus ALCF2SS1-6</name>
    <dbReference type="NCBI Taxonomy" id="1328759"/>
    <lineage>
        <taxon>Eukaryota</taxon>
        <taxon>Fungi</taxon>
        <taxon>Dikarya</taxon>
        <taxon>Basidiomycota</taxon>
        <taxon>Agaricomycotina</taxon>
        <taxon>Agaricomycetes</taxon>
        <taxon>Polyporales</taxon>
        <taxon>Polyporaceae</taxon>
        <taxon>Lentinus</taxon>
    </lineage>
</organism>
<feature type="transmembrane region" description="Helical" evidence="4">
    <location>
        <begin position="296"/>
        <end position="315"/>
    </location>
</feature>
<dbReference type="OrthoDB" id="6509908at2759"/>
<feature type="transmembrane region" description="Helical" evidence="4">
    <location>
        <begin position="151"/>
        <end position="173"/>
    </location>
</feature>
<dbReference type="GO" id="GO:0022857">
    <property type="term" value="F:transmembrane transporter activity"/>
    <property type="evidence" value="ECO:0007669"/>
    <property type="project" value="InterPro"/>
</dbReference>
<dbReference type="SUPFAM" id="SSF103473">
    <property type="entry name" value="MFS general substrate transporter"/>
    <property type="match status" value="1"/>
</dbReference>
<dbReference type="PANTHER" id="PTHR11360">
    <property type="entry name" value="MONOCARBOXYLATE TRANSPORTER"/>
    <property type="match status" value="1"/>
</dbReference>
<feature type="transmembrane region" description="Helical" evidence="4">
    <location>
        <begin position="260"/>
        <end position="284"/>
    </location>
</feature>
<dbReference type="InterPro" id="IPR036259">
    <property type="entry name" value="MFS_trans_sf"/>
</dbReference>
<dbReference type="EMBL" id="ML122300">
    <property type="protein sequence ID" value="RPD54964.1"/>
    <property type="molecule type" value="Genomic_DNA"/>
</dbReference>
<dbReference type="Proteomes" id="UP000313359">
    <property type="component" value="Unassembled WGS sequence"/>
</dbReference>
<feature type="domain" description="Major facilitator superfamily (MFS) profile" evidence="5">
    <location>
        <begin position="221"/>
        <end position="448"/>
    </location>
</feature>
<evidence type="ECO:0000256" key="3">
    <source>
        <dbReference type="SAM" id="MobiDB-lite"/>
    </source>
</evidence>
<name>A0A5C2RUD0_9APHY</name>
<dbReference type="InterPro" id="IPR011701">
    <property type="entry name" value="MFS"/>
</dbReference>
<feature type="transmembrane region" description="Helical" evidence="4">
    <location>
        <begin position="351"/>
        <end position="374"/>
    </location>
</feature>
<feature type="transmembrane region" description="Helical" evidence="4">
    <location>
        <begin position="59"/>
        <end position="87"/>
    </location>
</feature>
<dbReference type="Pfam" id="PF07690">
    <property type="entry name" value="MFS_1"/>
    <property type="match status" value="1"/>
</dbReference>
<feature type="region of interest" description="Disordered" evidence="3">
    <location>
        <begin position="1"/>
        <end position="30"/>
    </location>
</feature>
<dbReference type="InterPro" id="IPR020846">
    <property type="entry name" value="MFS_dom"/>
</dbReference>
<keyword evidence="7" id="KW-1185">Reference proteome</keyword>
<comment type="subcellular location">
    <subcellularLocation>
        <location evidence="1">Membrane</location>
        <topology evidence="1">Multi-pass membrane protein</topology>
    </subcellularLocation>
</comment>
<evidence type="ECO:0000256" key="4">
    <source>
        <dbReference type="SAM" id="Phobius"/>
    </source>
</evidence>
<feature type="transmembrane region" description="Helical" evidence="4">
    <location>
        <begin position="420"/>
        <end position="440"/>
    </location>
</feature>
<evidence type="ECO:0000259" key="5">
    <source>
        <dbReference type="PROSITE" id="PS50850"/>
    </source>
</evidence>
<evidence type="ECO:0000313" key="7">
    <source>
        <dbReference type="Proteomes" id="UP000313359"/>
    </source>
</evidence>
<feature type="transmembrane region" description="Helical" evidence="4">
    <location>
        <begin position="218"/>
        <end position="239"/>
    </location>
</feature>
<evidence type="ECO:0000256" key="2">
    <source>
        <dbReference type="ARBA" id="ARBA00006727"/>
    </source>
</evidence>
<dbReference type="Gene3D" id="1.20.1250.20">
    <property type="entry name" value="MFS general substrate transporter like domains"/>
    <property type="match status" value="2"/>
</dbReference>